<evidence type="ECO:0000256" key="2">
    <source>
        <dbReference type="ARBA" id="ARBA00022692"/>
    </source>
</evidence>
<dbReference type="AlphaFoldDB" id="A0A6J6NLN6"/>
<comment type="subcellular location">
    <subcellularLocation>
        <location evidence="1">Membrane</location>
        <topology evidence="1">Multi-pass membrane protein</topology>
    </subcellularLocation>
</comment>
<keyword evidence="4 5" id="KW-0472">Membrane</keyword>
<feature type="transmembrane region" description="Helical" evidence="5">
    <location>
        <begin position="43"/>
        <end position="60"/>
    </location>
</feature>
<evidence type="ECO:0000256" key="4">
    <source>
        <dbReference type="ARBA" id="ARBA00023136"/>
    </source>
</evidence>
<evidence type="ECO:0000256" key="3">
    <source>
        <dbReference type="ARBA" id="ARBA00022989"/>
    </source>
</evidence>
<feature type="transmembrane region" description="Helical" evidence="5">
    <location>
        <begin position="268"/>
        <end position="287"/>
    </location>
</feature>
<evidence type="ECO:0000313" key="6">
    <source>
        <dbReference type="EMBL" id="CAB4685738.1"/>
    </source>
</evidence>
<evidence type="ECO:0000256" key="1">
    <source>
        <dbReference type="ARBA" id="ARBA00004141"/>
    </source>
</evidence>
<dbReference type="EMBL" id="CAEZXP010000001">
    <property type="protein sequence ID" value="CAB4685738.1"/>
    <property type="molecule type" value="Genomic_DNA"/>
</dbReference>
<sequence length="288" mass="30827">MTLIALRSAVVAMRPRQWTKNLLLFAGLVFARRLDDKHAWLHATVAFGLYCAASSAAYLVNDVRDAEHDRHHRTKRDRPVAARLLTEHAALAIAAALALAALAGGAALGLWSLALVALFLAVQLSYSLGLKRIVGVDLLLIAGLFVIRAVAGAVAVHVYISGWLIGCTIVLSLFLGLSKRRAELHQVAAGTTPGRPVLRRYATDVVDRLVTATAAIASLSYMAYAVFGPTPWMVVTVPFVLVGLARYLRLAHRGLLGESPEEILLTDAIVLGSVTGWIVSAAFVLLVV</sequence>
<dbReference type="InterPro" id="IPR044878">
    <property type="entry name" value="UbiA_sf"/>
</dbReference>
<dbReference type="InterPro" id="IPR000537">
    <property type="entry name" value="UbiA_prenyltransferase"/>
</dbReference>
<dbReference type="GO" id="GO:0016020">
    <property type="term" value="C:membrane"/>
    <property type="evidence" value="ECO:0007669"/>
    <property type="project" value="UniProtKB-SubCell"/>
</dbReference>
<name>A0A6J6NLN6_9ZZZZ</name>
<dbReference type="CDD" id="cd13963">
    <property type="entry name" value="PT_UbiA_2"/>
    <property type="match status" value="1"/>
</dbReference>
<gene>
    <name evidence="6" type="ORF">UFOPK2399_00272</name>
</gene>
<dbReference type="Pfam" id="PF01040">
    <property type="entry name" value="UbiA"/>
    <property type="match status" value="1"/>
</dbReference>
<keyword evidence="2 5" id="KW-0812">Transmembrane</keyword>
<protein>
    <submittedName>
        <fullName evidence="6">Unannotated protein</fullName>
    </submittedName>
</protein>
<evidence type="ECO:0000256" key="5">
    <source>
        <dbReference type="SAM" id="Phobius"/>
    </source>
</evidence>
<keyword evidence="3 5" id="KW-1133">Transmembrane helix</keyword>
<dbReference type="GO" id="GO:0016765">
    <property type="term" value="F:transferase activity, transferring alkyl or aryl (other than methyl) groups"/>
    <property type="evidence" value="ECO:0007669"/>
    <property type="project" value="InterPro"/>
</dbReference>
<dbReference type="Gene3D" id="1.10.357.140">
    <property type="entry name" value="UbiA prenyltransferase"/>
    <property type="match status" value="1"/>
</dbReference>
<feature type="transmembrane region" description="Helical" evidence="5">
    <location>
        <begin position="80"/>
        <end position="102"/>
    </location>
</feature>
<feature type="transmembrane region" description="Helical" evidence="5">
    <location>
        <begin position="157"/>
        <end position="177"/>
    </location>
</feature>
<reference evidence="6" key="1">
    <citation type="submission" date="2020-05" db="EMBL/GenBank/DDBJ databases">
        <authorList>
            <person name="Chiriac C."/>
            <person name="Salcher M."/>
            <person name="Ghai R."/>
            <person name="Kavagutti S V."/>
        </authorList>
    </citation>
    <scope>NUCLEOTIDE SEQUENCE</scope>
</reference>
<feature type="transmembrane region" description="Helical" evidence="5">
    <location>
        <begin position="108"/>
        <end position="126"/>
    </location>
</feature>
<proteinExistence type="predicted"/>
<feature type="transmembrane region" description="Helical" evidence="5">
    <location>
        <begin position="230"/>
        <end position="248"/>
    </location>
</feature>
<feature type="transmembrane region" description="Helical" evidence="5">
    <location>
        <begin position="133"/>
        <end position="151"/>
    </location>
</feature>
<organism evidence="6">
    <name type="scientific">freshwater metagenome</name>
    <dbReference type="NCBI Taxonomy" id="449393"/>
    <lineage>
        <taxon>unclassified sequences</taxon>
        <taxon>metagenomes</taxon>
        <taxon>ecological metagenomes</taxon>
    </lineage>
</organism>
<accession>A0A6J6NLN6</accession>